<dbReference type="Pfam" id="PF00441">
    <property type="entry name" value="Acyl-CoA_dh_1"/>
    <property type="match status" value="1"/>
</dbReference>
<dbReference type="FunFam" id="1.20.140.10:FF:000004">
    <property type="entry name" value="Acyl-CoA dehydrogenase FadE25"/>
    <property type="match status" value="1"/>
</dbReference>
<dbReference type="AlphaFoldDB" id="A0A2P7Q0J4"/>
<dbReference type="RefSeq" id="WP_106776221.1">
    <property type="nucleotide sequence ID" value="NZ_JBGGGQ010000001.1"/>
</dbReference>
<dbReference type="GO" id="GO:0050660">
    <property type="term" value="F:flavin adenine dinucleotide binding"/>
    <property type="evidence" value="ECO:0007669"/>
    <property type="project" value="InterPro"/>
</dbReference>
<dbReference type="SUPFAM" id="SSF56645">
    <property type="entry name" value="Acyl-CoA dehydrogenase NM domain-like"/>
    <property type="match status" value="1"/>
</dbReference>
<dbReference type="EMBL" id="JYGE01000003">
    <property type="protein sequence ID" value="PSJ31498.1"/>
    <property type="molecule type" value="Genomic_DNA"/>
</dbReference>
<evidence type="ECO:0000259" key="7">
    <source>
        <dbReference type="Pfam" id="PF00441"/>
    </source>
</evidence>
<dbReference type="InterPro" id="IPR013786">
    <property type="entry name" value="AcylCoA_DH/ox_N"/>
</dbReference>
<accession>A0A2P7Q0J4</accession>
<dbReference type="PROSITE" id="PS00072">
    <property type="entry name" value="ACYL_COA_DH_1"/>
    <property type="match status" value="1"/>
</dbReference>
<name>A0A2P7Q0J4_9FIRM</name>
<dbReference type="InterPro" id="IPR006089">
    <property type="entry name" value="Acyl-CoA_DH_CS"/>
</dbReference>
<dbReference type="Gene3D" id="1.10.540.10">
    <property type="entry name" value="Acyl-CoA dehydrogenase/oxidase, N-terminal domain"/>
    <property type="match status" value="1"/>
</dbReference>
<dbReference type="PIRSF" id="PIRSF016578">
    <property type="entry name" value="HsaA"/>
    <property type="match status" value="1"/>
</dbReference>
<sequence>MIFEKEHELVRQLAKQFAEEVIKPTAEEVDETGEFPMEIYHKMADAGFLGIKIPKEYGGSGGDHRSYAIVMEELAKASGVSTIWISSPNSLQSTPILRDGTEEQKEKYLRPMVTGEKMFCFALTEPGAGSDAGSILTTAVADGDDYIINGRKTFITGAPVSDYVILFAKTNPELGTKGISTFIVDSKAEGVSFGKPENKMGVIGCPTSDVVLENVRVPKTMMLGKEGRGFINAMKTLSVGRLGIACQALGIAEGAMEEAVKYAKARNQFGRSIANFQNTQFILAEMETKICAMRHLVYDAAYQMDMGKPADKEASMAKLFATEEGKWIVDKALQIHGGYGYIKEYPVERMYRDMRVTSIYEGTSEVQKMVIASNVLK</sequence>
<reference evidence="10" key="1">
    <citation type="thesis" date="2015" institute="Rutgers" country="The State University of New Jersey, 14 College Farm Rd., New Brunswick, NJ, USA">
        <title>Ammonia toxicity in bacteria and its implications for treatment of and resource recovery from highly nitrogenous organic wastes.</title>
        <authorList>
            <person name="Luther A.K."/>
        </authorList>
    </citation>
    <scope>NUCLEOTIDE SEQUENCE</scope>
    <source>
        <strain evidence="10">RT-10B</strain>
    </source>
</reference>
<dbReference type="PANTHER" id="PTHR43884:SF12">
    <property type="entry name" value="ISOVALERYL-COA DEHYDROGENASE, MITOCHONDRIAL-RELATED"/>
    <property type="match status" value="1"/>
</dbReference>
<comment type="similarity">
    <text evidence="2 6">Belongs to the acyl-CoA dehydrogenase family.</text>
</comment>
<feature type="domain" description="Acyl-CoA dehydrogenase/oxidase N-terminal" evidence="9">
    <location>
        <begin position="5"/>
        <end position="116"/>
    </location>
</feature>
<evidence type="ECO:0000259" key="9">
    <source>
        <dbReference type="Pfam" id="PF02771"/>
    </source>
</evidence>
<dbReference type="InterPro" id="IPR046373">
    <property type="entry name" value="Acyl-CoA_Oxase/DH_mid-dom_sf"/>
</dbReference>
<comment type="cofactor">
    <cofactor evidence="1 6">
        <name>FAD</name>
        <dbReference type="ChEBI" id="CHEBI:57692"/>
    </cofactor>
</comment>
<dbReference type="GO" id="GO:0003995">
    <property type="term" value="F:acyl-CoA dehydrogenase activity"/>
    <property type="evidence" value="ECO:0007669"/>
    <property type="project" value="InterPro"/>
</dbReference>
<keyword evidence="11" id="KW-1185">Reference proteome</keyword>
<keyword evidence="4 6" id="KW-0274">FAD</keyword>
<dbReference type="FunFam" id="2.40.110.10:FF:000001">
    <property type="entry name" value="Acyl-CoA dehydrogenase, mitochondrial"/>
    <property type="match status" value="1"/>
</dbReference>
<dbReference type="Pfam" id="PF02771">
    <property type="entry name" value="Acyl-CoA_dh_N"/>
    <property type="match status" value="1"/>
</dbReference>
<evidence type="ECO:0000256" key="1">
    <source>
        <dbReference type="ARBA" id="ARBA00001974"/>
    </source>
</evidence>
<dbReference type="OrthoDB" id="9802447at2"/>
<dbReference type="InterPro" id="IPR009075">
    <property type="entry name" value="AcylCo_DH/oxidase_C"/>
</dbReference>
<dbReference type="InterPro" id="IPR036250">
    <property type="entry name" value="AcylCo_DH-like_C"/>
</dbReference>
<dbReference type="Pfam" id="PF02770">
    <property type="entry name" value="Acyl-CoA_dh_M"/>
    <property type="match status" value="1"/>
</dbReference>
<evidence type="ECO:0000256" key="2">
    <source>
        <dbReference type="ARBA" id="ARBA00009347"/>
    </source>
</evidence>
<comment type="caution">
    <text evidence="10">The sequence shown here is derived from an EMBL/GenBank/DDBJ whole genome shotgun (WGS) entry which is preliminary data.</text>
</comment>
<dbReference type="Gene3D" id="1.20.140.10">
    <property type="entry name" value="Butyryl-CoA Dehydrogenase, subunit A, domain 3"/>
    <property type="match status" value="1"/>
</dbReference>
<keyword evidence="5 6" id="KW-0560">Oxidoreductase</keyword>
<dbReference type="SUPFAM" id="SSF47203">
    <property type="entry name" value="Acyl-CoA dehydrogenase C-terminal domain-like"/>
    <property type="match status" value="1"/>
</dbReference>
<evidence type="ECO:0000256" key="6">
    <source>
        <dbReference type="RuleBase" id="RU362125"/>
    </source>
</evidence>
<evidence type="ECO:0000313" key="11">
    <source>
        <dbReference type="Proteomes" id="UP000241434"/>
    </source>
</evidence>
<dbReference type="Gene3D" id="2.40.110.10">
    <property type="entry name" value="Butyryl-CoA Dehydrogenase, subunit A, domain 2"/>
    <property type="match status" value="1"/>
</dbReference>
<evidence type="ECO:0000313" key="10">
    <source>
        <dbReference type="EMBL" id="PSJ31498.1"/>
    </source>
</evidence>
<dbReference type="InterPro" id="IPR009100">
    <property type="entry name" value="AcylCoA_DH/oxidase_NM_dom_sf"/>
</dbReference>
<dbReference type="FunFam" id="1.10.540.10:FF:000002">
    <property type="entry name" value="Acyl-CoA dehydrogenase FadE19"/>
    <property type="match status" value="1"/>
</dbReference>
<feature type="domain" description="Acyl-CoA oxidase/dehydrogenase middle" evidence="8">
    <location>
        <begin position="120"/>
        <end position="215"/>
    </location>
</feature>
<protein>
    <submittedName>
        <fullName evidence="10">Acyl-CoA dehydrogenase</fullName>
    </submittedName>
</protein>
<evidence type="ECO:0000256" key="3">
    <source>
        <dbReference type="ARBA" id="ARBA00022630"/>
    </source>
</evidence>
<dbReference type="PROSITE" id="PS00073">
    <property type="entry name" value="ACYL_COA_DH_2"/>
    <property type="match status" value="1"/>
</dbReference>
<organism evidence="10 11">
    <name type="scientific">Peptostreptococcus russellii</name>
    <dbReference type="NCBI Taxonomy" id="215200"/>
    <lineage>
        <taxon>Bacteria</taxon>
        <taxon>Bacillati</taxon>
        <taxon>Bacillota</taxon>
        <taxon>Clostridia</taxon>
        <taxon>Peptostreptococcales</taxon>
        <taxon>Peptostreptococcaceae</taxon>
        <taxon>Peptostreptococcus</taxon>
    </lineage>
</organism>
<dbReference type="PANTHER" id="PTHR43884">
    <property type="entry name" value="ACYL-COA DEHYDROGENASE"/>
    <property type="match status" value="1"/>
</dbReference>
<dbReference type="InterPro" id="IPR037069">
    <property type="entry name" value="AcylCoA_DH/ox_N_sf"/>
</dbReference>
<feature type="domain" description="Acyl-CoA dehydrogenase/oxidase C-terminal" evidence="7">
    <location>
        <begin position="227"/>
        <end position="375"/>
    </location>
</feature>
<gene>
    <name evidence="10" type="ORF">UF10_02315</name>
</gene>
<dbReference type="InterPro" id="IPR006091">
    <property type="entry name" value="Acyl-CoA_Oxase/DH_mid-dom"/>
</dbReference>
<evidence type="ECO:0000256" key="5">
    <source>
        <dbReference type="ARBA" id="ARBA00023002"/>
    </source>
</evidence>
<keyword evidence="3 6" id="KW-0285">Flavoprotein</keyword>
<evidence type="ECO:0000259" key="8">
    <source>
        <dbReference type="Pfam" id="PF02770"/>
    </source>
</evidence>
<proteinExistence type="inferred from homology"/>
<evidence type="ECO:0000256" key="4">
    <source>
        <dbReference type="ARBA" id="ARBA00022827"/>
    </source>
</evidence>
<dbReference type="Proteomes" id="UP000241434">
    <property type="component" value="Unassembled WGS sequence"/>
</dbReference>